<feature type="chain" id="PRO_5027901536" description="Fimbrial protein" evidence="1">
    <location>
        <begin position="20"/>
        <end position="176"/>
    </location>
</feature>
<protein>
    <recommendedName>
        <fullName evidence="3">Fimbrial protein</fullName>
    </recommendedName>
</protein>
<accession>A0A730EDN4</accession>
<evidence type="ECO:0008006" key="3">
    <source>
        <dbReference type="Google" id="ProtNLM"/>
    </source>
</evidence>
<name>A0A730EDN4_SALON</name>
<dbReference type="EMBL" id="DAARSK010000013">
    <property type="protein sequence ID" value="HAE3748512.1"/>
    <property type="molecule type" value="Genomic_DNA"/>
</dbReference>
<dbReference type="AlphaFoldDB" id="A0A730EDN4"/>
<evidence type="ECO:0000256" key="1">
    <source>
        <dbReference type="SAM" id="SignalP"/>
    </source>
</evidence>
<reference evidence="2" key="1">
    <citation type="journal article" date="2018" name="Genome Biol.">
        <title>SKESA: strategic k-mer extension for scrupulous assemblies.</title>
        <authorList>
            <person name="Souvorov A."/>
            <person name="Agarwala R."/>
            <person name="Lipman D.J."/>
        </authorList>
    </citation>
    <scope>NUCLEOTIDE SEQUENCE</scope>
    <source>
        <strain evidence="2">13-1325</strain>
    </source>
</reference>
<comment type="caution">
    <text evidence="2">The sequence shown here is derived from an EMBL/GenBank/DDBJ whole genome shotgun (WGS) entry which is preliminary data.</text>
</comment>
<sequence>MKHYLPLFAFLLISLDVLAGVEEATTTFNVKSRRPVCNIVYPAEVDLGTFVNTGSSGGGATQGAAEFSVSVSCDFQTTRPRIRFWDIGGSPEQNIGVVMSKLTGATGSQFIFLTDPDKNKSYCMNTTPNWSSSSGCLPFIVQDSASYTAKVRVDQQFSPDAVGDFEGRVGVEVYFP</sequence>
<proteinExistence type="predicted"/>
<evidence type="ECO:0000313" key="2">
    <source>
        <dbReference type="EMBL" id="HAE3748512.1"/>
    </source>
</evidence>
<gene>
    <name evidence="2" type="ORF">G4A15_002998</name>
</gene>
<reference evidence="2" key="2">
    <citation type="submission" date="2018-07" db="EMBL/GenBank/DDBJ databases">
        <authorList>
            <consortium name="NCBI Pathogen Detection Project"/>
        </authorList>
    </citation>
    <scope>NUCLEOTIDE SEQUENCE</scope>
    <source>
        <strain evidence="2">13-1325</strain>
    </source>
</reference>
<feature type="signal peptide" evidence="1">
    <location>
        <begin position="1"/>
        <end position="19"/>
    </location>
</feature>
<keyword evidence="1" id="KW-0732">Signal</keyword>
<organism evidence="2">
    <name type="scientific">Salmonella oranienberg</name>
    <dbReference type="NCBI Taxonomy" id="28147"/>
    <lineage>
        <taxon>Bacteria</taxon>
        <taxon>Pseudomonadati</taxon>
        <taxon>Pseudomonadota</taxon>
        <taxon>Gammaproteobacteria</taxon>
        <taxon>Enterobacterales</taxon>
        <taxon>Enterobacteriaceae</taxon>
        <taxon>Salmonella</taxon>
    </lineage>
</organism>